<comment type="caution">
    <text evidence="1">The sequence shown here is derived from an EMBL/GenBank/DDBJ whole genome shotgun (WGS) entry which is preliminary data.</text>
</comment>
<organism evidence="1 2">
    <name type="scientific">Sulfitobacter noctilucicola</name>
    <dbReference type="NCBI Taxonomy" id="1342301"/>
    <lineage>
        <taxon>Bacteria</taxon>
        <taxon>Pseudomonadati</taxon>
        <taxon>Pseudomonadota</taxon>
        <taxon>Alphaproteobacteria</taxon>
        <taxon>Rhodobacterales</taxon>
        <taxon>Roseobacteraceae</taxon>
        <taxon>Sulfitobacter</taxon>
    </lineage>
</organism>
<accession>A0A7W6M9G5</accession>
<gene>
    <name evidence="1" type="ORF">GGR93_002415</name>
</gene>
<evidence type="ECO:0000313" key="2">
    <source>
        <dbReference type="Proteomes" id="UP000565745"/>
    </source>
</evidence>
<dbReference type="EMBL" id="JACIFU010000003">
    <property type="protein sequence ID" value="MBB4174627.1"/>
    <property type="molecule type" value="Genomic_DNA"/>
</dbReference>
<name>A0A7W6M9G5_9RHOB</name>
<proteinExistence type="predicted"/>
<protein>
    <submittedName>
        <fullName evidence="1">Uncharacterized protein</fullName>
    </submittedName>
</protein>
<evidence type="ECO:0000313" key="1">
    <source>
        <dbReference type="EMBL" id="MBB4174627.1"/>
    </source>
</evidence>
<sequence length="30" mass="3292">MPLIVVTAGPLIATFAVIRDANRRSLNRLL</sequence>
<dbReference type="AlphaFoldDB" id="A0A7W6M9G5"/>
<reference evidence="1 2" key="1">
    <citation type="submission" date="2020-08" db="EMBL/GenBank/DDBJ databases">
        <title>Genomic Encyclopedia of Type Strains, Phase IV (KMG-IV): sequencing the most valuable type-strain genomes for metagenomic binning, comparative biology and taxonomic classification.</title>
        <authorList>
            <person name="Goeker M."/>
        </authorList>
    </citation>
    <scope>NUCLEOTIDE SEQUENCE [LARGE SCALE GENOMIC DNA]</scope>
    <source>
        <strain evidence="1 2">DSM 101015</strain>
    </source>
</reference>
<keyword evidence="2" id="KW-1185">Reference proteome</keyword>
<dbReference type="Proteomes" id="UP000565745">
    <property type="component" value="Unassembled WGS sequence"/>
</dbReference>